<keyword evidence="4" id="KW-0372">Hormone</keyword>
<reference evidence="9 10" key="1">
    <citation type="journal article" date="2018" name="Sci. Data">
        <title>The draft genome sequence of cork oak.</title>
        <authorList>
            <person name="Ramos A.M."/>
            <person name="Usie A."/>
            <person name="Barbosa P."/>
            <person name="Barros P.M."/>
            <person name="Capote T."/>
            <person name="Chaves I."/>
            <person name="Simoes F."/>
            <person name="Abreu I."/>
            <person name="Carrasquinho I."/>
            <person name="Faro C."/>
            <person name="Guimaraes J.B."/>
            <person name="Mendonca D."/>
            <person name="Nobrega F."/>
            <person name="Rodrigues L."/>
            <person name="Saibo N.J.M."/>
            <person name="Varela M.C."/>
            <person name="Egas C."/>
            <person name="Matos J."/>
            <person name="Miguel C.M."/>
            <person name="Oliveira M.M."/>
            <person name="Ricardo C.P."/>
            <person name="Goncalves S."/>
        </authorList>
    </citation>
    <scope>NUCLEOTIDE SEQUENCE [LARGE SCALE GENOMIC DNA]</scope>
    <source>
        <strain evidence="10">cv. HL8</strain>
    </source>
</reference>
<evidence type="ECO:0000256" key="4">
    <source>
        <dbReference type="ARBA" id="ARBA00022702"/>
    </source>
</evidence>
<organism evidence="9 10">
    <name type="scientific">Quercus suber</name>
    <name type="common">Cork oak</name>
    <dbReference type="NCBI Taxonomy" id="58331"/>
    <lineage>
        <taxon>Eukaryota</taxon>
        <taxon>Viridiplantae</taxon>
        <taxon>Streptophyta</taxon>
        <taxon>Embryophyta</taxon>
        <taxon>Tracheophyta</taxon>
        <taxon>Spermatophyta</taxon>
        <taxon>Magnoliopsida</taxon>
        <taxon>eudicotyledons</taxon>
        <taxon>Gunneridae</taxon>
        <taxon>Pentapetalae</taxon>
        <taxon>rosids</taxon>
        <taxon>fabids</taxon>
        <taxon>Fagales</taxon>
        <taxon>Fagaceae</taxon>
        <taxon>Quercus</taxon>
    </lineage>
</organism>
<feature type="signal peptide" evidence="8">
    <location>
        <begin position="1"/>
        <end position="24"/>
    </location>
</feature>
<evidence type="ECO:0000256" key="8">
    <source>
        <dbReference type="SAM" id="SignalP"/>
    </source>
</evidence>
<dbReference type="GO" id="GO:0040008">
    <property type="term" value="P:regulation of growth"/>
    <property type="evidence" value="ECO:0007669"/>
    <property type="project" value="UniProtKB-ARBA"/>
</dbReference>
<dbReference type="GO" id="GO:0005576">
    <property type="term" value="C:extracellular region"/>
    <property type="evidence" value="ECO:0007669"/>
    <property type="project" value="UniProtKB-SubCell"/>
</dbReference>
<protein>
    <submittedName>
        <fullName evidence="9">Protein ralf-like 25</fullName>
    </submittedName>
</protein>
<evidence type="ECO:0000256" key="1">
    <source>
        <dbReference type="ARBA" id="ARBA00004613"/>
    </source>
</evidence>
<comment type="caution">
    <text evidence="9">The sequence shown here is derived from an EMBL/GenBank/DDBJ whole genome shotgun (WGS) entry which is preliminary data.</text>
</comment>
<proteinExistence type="inferred from homology"/>
<dbReference type="GO" id="GO:0005179">
    <property type="term" value="F:hormone activity"/>
    <property type="evidence" value="ECO:0007669"/>
    <property type="project" value="UniProtKB-KW"/>
</dbReference>
<comment type="subcellular location">
    <subcellularLocation>
        <location evidence="1">Secreted</location>
    </subcellularLocation>
</comment>
<evidence type="ECO:0000256" key="2">
    <source>
        <dbReference type="ARBA" id="ARBA00009178"/>
    </source>
</evidence>
<evidence type="ECO:0000256" key="3">
    <source>
        <dbReference type="ARBA" id="ARBA00022525"/>
    </source>
</evidence>
<keyword evidence="6" id="KW-1015">Disulfide bond</keyword>
<evidence type="ECO:0000256" key="5">
    <source>
        <dbReference type="ARBA" id="ARBA00022729"/>
    </source>
</evidence>
<keyword evidence="10" id="KW-1185">Reference proteome</keyword>
<evidence type="ECO:0000313" key="9">
    <source>
        <dbReference type="EMBL" id="KAK7832877.1"/>
    </source>
</evidence>
<dbReference type="InterPro" id="IPR008801">
    <property type="entry name" value="RALF"/>
</dbReference>
<dbReference type="Pfam" id="PF05498">
    <property type="entry name" value="RALF"/>
    <property type="match status" value="1"/>
</dbReference>
<keyword evidence="3" id="KW-0964">Secreted</keyword>
<evidence type="ECO:0000313" key="10">
    <source>
        <dbReference type="Proteomes" id="UP000237347"/>
    </source>
</evidence>
<dbReference type="AlphaFoldDB" id="A0AAW0K0R8"/>
<dbReference type="Proteomes" id="UP000237347">
    <property type="component" value="Unassembled WGS sequence"/>
</dbReference>
<gene>
    <name evidence="9" type="primary">RALFL25</name>
    <name evidence="9" type="ORF">CFP56_026170</name>
</gene>
<dbReference type="PANTHER" id="PTHR34270">
    <property type="entry name" value="PROTEIN RALF-LIKE 15-RELATED"/>
    <property type="match status" value="1"/>
</dbReference>
<accession>A0AAW0K0R8</accession>
<comment type="function">
    <text evidence="7">Cell signaling peptide that may regulate plant stress, growth, and development. Mediates a rapid alkalinization of extracellular space by mediating a transient increase in the cytoplasmic Ca(2+) concentration leading to a calcium-dependent signaling events through a cell surface receptor and a concomitant activation of some intracellular mitogen-activated protein kinases.</text>
</comment>
<feature type="chain" id="PRO_5043967954" evidence="8">
    <location>
        <begin position="25"/>
        <end position="71"/>
    </location>
</feature>
<sequence>MMSKFLCFVLIISMMILMIGVAAGNINEWVLEPCKRPGGPHPGCPNPKNKAPTPANPYNRGCSRIHRCRGG</sequence>
<keyword evidence="5 8" id="KW-0732">Signal</keyword>
<evidence type="ECO:0000256" key="6">
    <source>
        <dbReference type="ARBA" id="ARBA00023157"/>
    </source>
</evidence>
<dbReference type="EMBL" id="PKMF04000418">
    <property type="protein sequence ID" value="KAK7832877.1"/>
    <property type="molecule type" value="Genomic_DNA"/>
</dbReference>
<name>A0AAW0K0R8_QUESU</name>
<evidence type="ECO:0000256" key="7">
    <source>
        <dbReference type="ARBA" id="ARBA00037228"/>
    </source>
</evidence>
<dbReference type="PANTHER" id="PTHR34270:SF5">
    <property type="entry name" value="PROTEIN RALF-LIKE 10-RELATED"/>
    <property type="match status" value="1"/>
</dbReference>
<comment type="similarity">
    <text evidence="2">Belongs to the plant rapid alkalinization factor (RALF) family.</text>
</comment>